<dbReference type="AlphaFoldDB" id="A0A0A9FLK6"/>
<reference evidence="1" key="1">
    <citation type="submission" date="2014-09" db="EMBL/GenBank/DDBJ databases">
        <authorList>
            <person name="Magalhaes I.L.F."/>
            <person name="Oliveira U."/>
            <person name="Santos F.R."/>
            <person name="Vidigal T.H.D.A."/>
            <person name="Brescovit A.D."/>
            <person name="Santos A.J."/>
        </authorList>
    </citation>
    <scope>NUCLEOTIDE SEQUENCE</scope>
    <source>
        <tissue evidence="1">Shoot tissue taken approximately 20 cm above the soil surface</tissue>
    </source>
</reference>
<sequence length="56" mass="6390">MLAISSCTCSIPHLPFEVISIYFDSLSAKSVHAELYAVQHSYTVHWLYELSPQWSC</sequence>
<proteinExistence type="predicted"/>
<organism evidence="1">
    <name type="scientific">Arundo donax</name>
    <name type="common">Giant reed</name>
    <name type="synonym">Donax arundinaceus</name>
    <dbReference type="NCBI Taxonomy" id="35708"/>
    <lineage>
        <taxon>Eukaryota</taxon>
        <taxon>Viridiplantae</taxon>
        <taxon>Streptophyta</taxon>
        <taxon>Embryophyta</taxon>
        <taxon>Tracheophyta</taxon>
        <taxon>Spermatophyta</taxon>
        <taxon>Magnoliopsida</taxon>
        <taxon>Liliopsida</taxon>
        <taxon>Poales</taxon>
        <taxon>Poaceae</taxon>
        <taxon>PACMAD clade</taxon>
        <taxon>Arundinoideae</taxon>
        <taxon>Arundineae</taxon>
        <taxon>Arundo</taxon>
    </lineage>
</organism>
<name>A0A0A9FLK6_ARUDO</name>
<dbReference type="EMBL" id="GBRH01184669">
    <property type="protein sequence ID" value="JAE13227.1"/>
    <property type="molecule type" value="Transcribed_RNA"/>
</dbReference>
<protein>
    <submittedName>
        <fullName evidence="1">Uncharacterized protein</fullName>
    </submittedName>
</protein>
<accession>A0A0A9FLK6</accession>
<reference evidence="1" key="2">
    <citation type="journal article" date="2015" name="Data Brief">
        <title>Shoot transcriptome of the giant reed, Arundo donax.</title>
        <authorList>
            <person name="Barrero R.A."/>
            <person name="Guerrero F.D."/>
            <person name="Moolhuijzen P."/>
            <person name="Goolsby J.A."/>
            <person name="Tidwell J."/>
            <person name="Bellgard S.E."/>
            <person name="Bellgard M.I."/>
        </authorList>
    </citation>
    <scope>NUCLEOTIDE SEQUENCE</scope>
    <source>
        <tissue evidence="1">Shoot tissue taken approximately 20 cm above the soil surface</tissue>
    </source>
</reference>
<evidence type="ECO:0000313" key="1">
    <source>
        <dbReference type="EMBL" id="JAE13227.1"/>
    </source>
</evidence>